<dbReference type="PANTHER" id="PTHR21427">
    <property type="entry name" value="UBIQUINONE BIOSYNTHESIS PROTEIN COQ9, MITOCHONDRIAL"/>
    <property type="match status" value="1"/>
</dbReference>
<comment type="similarity">
    <text evidence="3 8">Belongs to the COQ9 family.</text>
</comment>
<dbReference type="GO" id="GO:0008289">
    <property type="term" value="F:lipid binding"/>
    <property type="evidence" value="ECO:0007669"/>
    <property type="project" value="UniProtKB-UniRule"/>
</dbReference>
<dbReference type="NCBIfam" id="TIGR02396">
    <property type="entry name" value="diverge_rpsU"/>
    <property type="match status" value="1"/>
</dbReference>
<dbReference type="Pfam" id="PF08511">
    <property type="entry name" value="COQ9"/>
    <property type="match status" value="1"/>
</dbReference>
<evidence type="ECO:0000256" key="1">
    <source>
        <dbReference type="ARBA" id="ARBA00004173"/>
    </source>
</evidence>
<evidence type="ECO:0000313" key="11">
    <source>
        <dbReference type="Proteomes" id="UP001208570"/>
    </source>
</evidence>
<evidence type="ECO:0000256" key="6">
    <source>
        <dbReference type="ARBA" id="ARBA00023121"/>
    </source>
</evidence>
<protein>
    <recommendedName>
        <fullName evidence="8">Ubiquinone biosynthesis protein</fullName>
    </recommendedName>
</protein>
<sequence length="157" mass="17785">MPSHLDCICWLHTLTPGLSLYHTVLREFLEGENSPLIDEVAMALMALPQNVLESLKRLSYLCDDVWYYAGDRSVDFNWYTKRLTLAGAYNSTELYMMQDKSANFGDTWAFLGRRLEDLHSIGKGVKQVQETSGALGNLILGSCIMARNTLGINDRFR</sequence>
<dbReference type="GO" id="GO:0005743">
    <property type="term" value="C:mitochondrial inner membrane"/>
    <property type="evidence" value="ECO:0007669"/>
    <property type="project" value="TreeGrafter"/>
</dbReference>
<reference evidence="10" key="1">
    <citation type="journal article" date="2023" name="Mol. Biol. Evol.">
        <title>Third-Generation Sequencing Reveals the Adaptive Role of the Epigenome in Three Deep-Sea Polychaetes.</title>
        <authorList>
            <person name="Perez M."/>
            <person name="Aroh O."/>
            <person name="Sun Y."/>
            <person name="Lan Y."/>
            <person name="Juniper S.K."/>
            <person name="Young C.R."/>
            <person name="Angers B."/>
            <person name="Qian P.Y."/>
        </authorList>
    </citation>
    <scope>NUCLEOTIDE SEQUENCE</scope>
    <source>
        <strain evidence="10">P08H-3</strain>
    </source>
</reference>
<evidence type="ECO:0000256" key="7">
    <source>
        <dbReference type="ARBA" id="ARBA00023128"/>
    </source>
</evidence>
<evidence type="ECO:0000256" key="8">
    <source>
        <dbReference type="RuleBase" id="RU366063"/>
    </source>
</evidence>
<dbReference type="EMBL" id="JAODUP010000362">
    <property type="protein sequence ID" value="KAK2151460.1"/>
    <property type="molecule type" value="Genomic_DNA"/>
</dbReference>
<keyword evidence="6 8" id="KW-0446">Lipid-binding</keyword>
<name>A0AAD9JFI4_9ANNE</name>
<comment type="pathway">
    <text evidence="2 8">Cofactor biosynthesis; ubiquinone biosynthesis.</text>
</comment>
<organism evidence="10 11">
    <name type="scientific">Paralvinella palmiformis</name>
    <dbReference type="NCBI Taxonomy" id="53620"/>
    <lineage>
        <taxon>Eukaryota</taxon>
        <taxon>Metazoa</taxon>
        <taxon>Spiralia</taxon>
        <taxon>Lophotrochozoa</taxon>
        <taxon>Annelida</taxon>
        <taxon>Polychaeta</taxon>
        <taxon>Sedentaria</taxon>
        <taxon>Canalipalpata</taxon>
        <taxon>Terebellida</taxon>
        <taxon>Terebelliformia</taxon>
        <taxon>Alvinellidae</taxon>
        <taxon>Paralvinella</taxon>
    </lineage>
</organism>
<keyword evidence="7 8" id="KW-0496">Mitochondrion</keyword>
<dbReference type="GO" id="GO:0006744">
    <property type="term" value="P:ubiquinone biosynthetic process"/>
    <property type="evidence" value="ECO:0007669"/>
    <property type="project" value="UniProtKB-UniRule"/>
</dbReference>
<evidence type="ECO:0000256" key="2">
    <source>
        <dbReference type="ARBA" id="ARBA00004749"/>
    </source>
</evidence>
<comment type="subcellular location">
    <subcellularLocation>
        <location evidence="1 8">Mitochondrion</location>
    </subcellularLocation>
</comment>
<evidence type="ECO:0000259" key="9">
    <source>
        <dbReference type="Pfam" id="PF08511"/>
    </source>
</evidence>
<evidence type="ECO:0000256" key="4">
    <source>
        <dbReference type="ARBA" id="ARBA00022688"/>
    </source>
</evidence>
<keyword evidence="4 8" id="KW-0831">Ubiquinone biosynthesis</keyword>
<accession>A0AAD9JFI4</accession>
<comment type="caution">
    <text evidence="10">The sequence shown here is derived from an EMBL/GenBank/DDBJ whole genome shotgun (WGS) entry which is preliminary data.</text>
</comment>
<gene>
    <name evidence="10" type="ORF">LSH36_362g02063</name>
</gene>
<feature type="domain" description="COQ9 C-terminal" evidence="9">
    <location>
        <begin position="53"/>
        <end position="121"/>
    </location>
</feature>
<dbReference type="InterPro" id="IPR012762">
    <property type="entry name" value="Ubiq_biosynth_COQ9"/>
</dbReference>
<evidence type="ECO:0000313" key="10">
    <source>
        <dbReference type="EMBL" id="KAK2151460.1"/>
    </source>
</evidence>
<dbReference type="Proteomes" id="UP001208570">
    <property type="component" value="Unassembled WGS sequence"/>
</dbReference>
<evidence type="ECO:0000256" key="5">
    <source>
        <dbReference type="ARBA" id="ARBA00022946"/>
    </source>
</evidence>
<proteinExistence type="inferred from homology"/>
<dbReference type="PANTHER" id="PTHR21427:SF19">
    <property type="entry name" value="UBIQUINONE BIOSYNTHESIS PROTEIN COQ9, MITOCHONDRIAL"/>
    <property type="match status" value="1"/>
</dbReference>
<keyword evidence="5" id="KW-0809">Transit peptide</keyword>
<dbReference type="Gene3D" id="1.10.357.10">
    <property type="entry name" value="Tetracycline Repressor, domain 2"/>
    <property type="match status" value="1"/>
</dbReference>
<comment type="function">
    <text evidence="8">Membrane-associated protein that warps the membrane surface to access and bind aromatic isoprenes with high specificity, including ubiquinone (CoQ) isoprene intermediates and presents them directly to Coq7, therefore facilitating the Coq7-mediated hydroxylase step. Participates in the biosynthesis of coenzyme Q, also named ubiquinone, an essential lipid-soluble electron transporter for aerobic cellular respiration.</text>
</comment>
<dbReference type="AlphaFoldDB" id="A0AAD9JFI4"/>
<evidence type="ECO:0000256" key="3">
    <source>
        <dbReference type="ARBA" id="ARBA00010766"/>
    </source>
</evidence>
<dbReference type="InterPro" id="IPR013718">
    <property type="entry name" value="COQ9_C"/>
</dbReference>
<keyword evidence="11" id="KW-1185">Reference proteome</keyword>